<keyword evidence="4" id="KW-0554">One-carbon metabolism</keyword>
<dbReference type="STRING" id="985895.E5A1M1"/>
<dbReference type="Proteomes" id="UP000002668">
    <property type="component" value="Genome"/>
</dbReference>
<dbReference type="AlphaFoldDB" id="E5A1M1"/>
<evidence type="ECO:0000256" key="2">
    <source>
        <dbReference type="ARBA" id="ARBA00012856"/>
    </source>
</evidence>
<proteinExistence type="predicted"/>
<dbReference type="PROSITE" id="PS51330">
    <property type="entry name" value="DHFR_2"/>
    <property type="match status" value="1"/>
</dbReference>
<dbReference type="GO" id="GO:0046452">
    <property type="term" value="P:dihydrofolate metabolic process"/>
    <property type="evidence" value="ECO:0007669"/>
    <property type="project" value="TreeGrafter"/>
</dbReference>
<evidence type="ECO:0000256" key="6">
    <source>
        <dbReference type="ARBA" id="ARBA00023002"/>
    </source>
</evidence>
<evidence type="ECO:0000256" key="1">
    <source>
        <dbReference type="ARBA" id="ARBA00004903"/>
    </source>
</evidence>
<dbReference type="Pfam" id="PF00186">
    <property type="entry name" value="DHFR_1"/>
    <property type="match status" value="1"/>
</dbReference>
<dbReference type="VEuPathDB" id="FungiDB:LEMA_P106160.1"/>
<dbReference type="OrthoDB" id="414698at2759"/>
<gene>
    <name evidence="9" type="ORF">LEMA_P106160.1</name>
</gene>
<protein>
    <recommendedName>
        <fullName evidence="3">Dihydrofolate reductase</fullName>
        <ecNumber evidence="2">1.5.1.3</ecNumber>
    </recommendedName>
</protein>
<dbReference type="SUPFAM" id="SSF53597">
    <property type="entry name" value="Dihydrofolate reductase-like"/>
    <property type="match status" value="1"/>
</dbReference>
<dbReference type="HOGENOM" id="CLU_498805_0_0_1"/>
<feature type="compositionally biased region" description="Polar residues" evidence="7">
    <location>
        <begin position="171"/>
        <end position="183"/>
    </location>
</feature>
<dbReference type="eggNOG" id="KOG1324">
    <property type="taxonomic scope" value="Eukaryota"/>
</dbReference>
<dbReference type="GO" id="GO:0046654">
    <property type="term" value="P:tetrahydrofolate biosynthetic process"/>
    <property type="evidence" value="ECO:0007669"/>
    <property type="project" value="UniProtKB-UniPathway"/>
</dbReference>
<organism evidence="10">
    <name type="scientific">Leptosphaeria maculans (strain JN3 / isolate v23.1.3 / race Av1-4-5-6-7-8)</name>
    <name type="common">Blackleg fungus</name>
    <name type="synonym">Phoma lingam</name>
    <dbReference type="NCBI Taxonomy" id="985895"/>
    <lineage>
        <taxon>Eukaryota</taxon>
        <taxon>Fungi</taxon>
        <taxon>Dikarya</taxon>
        <taxon>Ascomycota</taxon>
        <taxon>Pezizomycotina</taxon>
        <taxon>Dothideomycetes</taxon>
        <taxon>Pleosporomycetidae</taxon>
        <taxon>Pleosporales</taxon>
        <taxon>Pleosporineae</taxon>
        <taxon>Leptosphaeriaceae</taxon>
        <taxon>Plenodomus</taxon>
        <taxon>Plenodomus lingam/Leptosphaeria maculans species complex</taxon>
    </lineage>
</organism>
<accession>E5A1M1</accession>
<name>E5A1M1_LEPMJ</name>
<sequence length="546" mass="58803">MACFDVVCTRTSVDAWKKVSVGFPDAWPAWQAMVELRFDVLQVVITHYTTPQLATASASRSPTIPFHTIPVPVPVPVPVPTPTPTPAAPIQTEPKPATRVQRKISVRCDAVRCVPCMPVDLPQANPKPGFPPQPADRSAAGVLSSWPVLLLLARAPRLRLPIRCTGRDGTKNGQGLGTSNCRSPHTAYEDKNTPPLCTQTRNLGAVAQDAGVMCRSTVEVSSTHAERETTANLQTGPVEAEDGHATAPAPLISETTTTTTTTEAMPPQPGLILILAATPSLGIGMNGGLPWPMLRKEMAYFARVTRRVGGSSSSSNAGSTTQPPINAVIMGRKTWDSIPTTFRPLKDRLNLVVTRDVPGFTRRLAASSASPRSRGQNEGPISHPSLHSALAHLYTPSAPCSPPTPLIHKTFLIGGASLYTAALALPCTTHILLTKIHAEFACDTYLSEDVEKSALWRRAGRREFEDFVGEEVGEGEGEVVEEGGVRFEFCLFVRRYTEVNKSPKEKDKESQTPIFAPKHAEALSLPQVTPIPNPDSTLDAKKVIMP</sequence>
<dbReference type="InterPro" id="IPR017925">
    <property type="entry name" value="DHFR_CS"/>
</dbReference>
<dbReference type="EMBL" id="FP929131">
    <property type="protein sequence ID" value="CBX97485.1"/>
    <property type="molecule type" value="Genomic_DNA"/>
</dbReference>
<keyword evidence="6" id="KW-0560">Oxidoreductase</keyword>
<evidence type="ECO:0000259" key="8">
    <source>
        <dbReference type="PROSITE" id="PS51330"/>
    </source>
</evidence>
<reference evidence="10" key="1">
    <citation type="journal article" date="2011" name="Nat. Commun.">
        <title>Effector diversification within compartments of the Leptosphaeria maculans genome affected by Repeat-Induced Point mutations.</title>
        <authorList>
            <person name="Rouxel T."/>
            <person name="Grandaubert J."/>
            <person name="Hane J.K."/>
            <person name="Hoede C."/>
            <person name="van de Wouw A.P."/>
            <person name="Couloux A."/>
            <person name="Dominguez V."/>
            <person name="Anthouard V."/>
            <person name="Bally P."/>
            <person name="Bourras S."/>
            <person name="Cozijnsen A.J."/>
            <person name="Ciuffetti L.M."/>
            <person name="Degrave A."/>
            <person name="Dilmaghani A."/>
            <person name="Duret L."/>
            <person name="Fudal I."/>
            <person name="Goodwin S.B."/>
            <person name="Gout L."/>
            <person name="Glaser N."/>
            <person name="Linglin J."/>
            <person name="Kema G.H.J."/>
            <person name="Lapalu N."/>
            <person name="Lawrence C.B."/>
            <person name="May K."/>
            <person name="Meyer M."/>
            <person name="Ollivier B."/>
            <person name="Poulain J."/>
            <person name="Schoch C.L."/>
            <person name="Simon A."/>
            <person name="Spatafora J.W."/>
            <person name="Stachowiak A."/>
            <person name="Turgeon B.G."/>
            <person name="Tyler B.M."/>
            <person name="Vincent D."/>
            <person name="Weissenbach J."/>
            <person name="Amselem J."/>
            <person name="Quesneville H."/>
            <person name="Oliver R.P."/>
            <person name="Wincker P."/>
            <person name="Balesdent M.-H."/>
            <person name="Howlett B.J."/>
        </authorList>
    </citation>
    <scope>NUCLEOTIDE SEQUENCE [LARGE SCALE GENOMIC DNA]</scope>
    <source>
        <strain evidence="10">JN3 / isolate v23.1.3 / race Av1-4-5-6-7-8</strain>
    </source>
</reference>
<keyword evidence="10" id="KW-1185">Reference proteome</keyword>
<keyword evidence="5" id="KW-0521">NADP</keyword>
<dbReference type="CDD" id="cd00209">
    <property type="entry name" value="DHFR"/>
    <property type="match status" value="1"/>
</dbReference>
<dbReference type="InterPro" id="IPR001796">
    <property type="entry name" value="DHFR_dom"/>
</dbReference>
<dbReference type="InParanoid" id="E5A1M1"/>
<dbReference type="Gene3D" id="3.40.430.10">
    <property type="entry name" value="Dihydrofolate Reductase, subunit A"/>
    <property type="match status" value="1"/>
</dbReference>
<feature type="compositionally biased region" description="Low complexity" evidence="7">
    <location>
        <begin position="363"/>
        <end position="374"/>
    </location>
</feature>
<dbReference type="UniPathway" id="UPA00077">
    <property type="reaction ID" value="UER00158"/>
</dbReference>
<dbReference type="GO" id="GO:0004146">
    <property type="term" value="F:dihydrofolate reductase activity"/>
    <property type="evidence" value="ECO:0007669"/>
    <property type="project" value="UniProtKB-EC"/>
</dbReference>
<feature type="region of interest" description="Disordered" evidence="7">
    <location>
        <begin position="363"/>
        <end position="382"/>
    </location>
</feature>
<feature type="region of interest" description="Disordered" evidence="7">
    <location>
        <begin position="168"/>
        <end position="194"/>
    </location>
</feature>
<dbReference type="InterPro" id="IPR012259">
    <property type="entry name" value="DHFR"/>
</dbReference>
<dbReference type="InterPro" id="IPR024072">
    <property type="entry name" value="DHFR-like_dom_sf"/>
</dbReference>
<comment type="pathway">
    <text evidence="1">Cofactor biosynthesis; tetrahydrofolate biosynthesis; 5,6,7,8-tetrahydrofolate from 7,8-dihydrofolate: step 1/1.</text>
</comment>
<dbReference type="EC" id="1.5.1.3" evidence="2"/>
<dbReference type="PANTHER" id="PTHR48069:SF3">
    <property type="entry name" value="DIHYDROFOLATE REDUCTASE"/>
    <property type="match status" value="1"/>
</dbReference>
<dbReference type="GO" id="GO:0005739">
    <property type="term" value="C:mitochondrion"/>
    <property type="evidence" value="ECO:0007669"/>
    <property type="project" value="TreeGrafter"/>
</dbReference>
<dbReference type="GO" id="GO:0046655">
    <property type="term" value="P:folic acid metabolic process"/>
    <property type="evidence" value="ECO:0007669"/>
    <property type="project" value="TreeGrafter"/>
</dbReference>
<evidence type="ECO:0000256" key="5">
    <source>
        <dbReference type="ARBA" id="ARBA00022857"/>
    </source>
</evidence>
<evidence type="ECO:0000256" key="3">
    <source>
        <dbReference type="ARBA" id="ARBA00018886"/>
    </source>
</evidence>
<dbReference type="PANTHER" id="PTHR48069">
    <property type="entry name" value="DIHYDROFOLATE REDUCTASE"/>
    <property type="match status" value="1"/>
</dbReference>
<dbReference type="PRINTS" id="PR00070">
    <property type="entry name" value="DHFR"/>
</dbReference>
<dbReference type="GO" id="GO:0006730">
    <property type="term" value="P:one-carbon metabolic process"/>
    <property type="evidence" value="ECO:0007669"/>
    <property type="project" value="UniProtKB-KW"/>
</dbReference>
<feature type="domain" description="DHFR" evidence="8">
    <location>
        <begin position="270"/>
        <end position="494"/>
    </location>
</feature>
<evidence type="ECO:0000313" key="9">
    <source>
        <dbReference type="EMBL" id="CBX97485.1"/>
    </source>
</evidence>
<evidence type="ECO:0000256" key="7">
    <source>
        <dbReference type="SAM" id="MobiDB-lite"/>
    </source>
</evidence>
<feature type="region of interest" description="Disordered" evidence="7">
    <location>
        <begin position="502"/>
        <end position="546"/>
    </location>
</feature>
<evidence type="ECO:0000256" key="4">
    <source>
        <dbReference type="ARBA" id="ARBA00022563"/>
    </source>
</evidence>
<evidence type="ECO:0000313" key="10">
    <source>
        <dbReference type="Proteomes" id="UP000002668"/>
    </source>
</evidence>
<dbReference type="PROSITE" id="PS00075">
    <property type="entry name" value="DHFR_1"/>
    <property type="match status" value="1"/>
</dbReference>
<dbReference type="GO" id="GO:0050661">
    <property type="term" value="F:NADP binding"/>
    <property type="evidence" value="ECO:0007669"/>
    <property type="project" value="InterPro"/>
</dbReference>